<dbReference type="Proteomes" id="UP000316473">
    <property type="component" value="Chromosome"/>
</dbReference>
<name>A0A4Y1YL89_9PROT</name>
<keyword evidence="1" id="KW-1133">Transmembrane helix</keyword>
<evidence type="ECO:0000313" key="3">
    <source>
        <dbReference type="Proteomes" id="UP000316473"/>
    </source>
</evidence>
<keyword evidence="1" id="KW-0812">Transmembrane</keyword>
<dbReference type="KEGG" id="nst:Nstercoris_01163"/>
<evidence type="ECO:0000313" key="2">
    <source>
        <dbReference type="EMBL" id="BBL34912.1"/>
    </source>
</evidence>
<proteinExistence type="predicted"/>
<dbReference type="EMBL" id="AP019755">
    <property type="protein sequence ID" value="BBL34912.1"/>
    <property type="molecule type" value="Genomic_DNA"/>
</dbReference>
<evidence type="ECO:0000256" key="1">
    <source>
        <dbReference type="SAM" id="Phobius"/>
    </source>
</evidence>
<keyword evidence="3" id="KW-1185">Reference proteome</keyword>
<protein>
    <submittedName>
        <fullName evidence="2">Uncharacterized protein</fullName>
    </submittedName>
</protein>
<keyword evidence="1" id="KW-0472">Membrane</keyword>
<sequence length="51" mass="5510">MDKKAQLNLVIVLMVISAVVMFSLAAIHGIWPPAITAVGFLVTAWGFNILK</sequence>
<dbReference type="AlphaFoldDB" id="A0A4Y1YL89"/>
<gene>
    <name evidence="2" type="ORF">Nstercoris_01163</name>
</gene>
<organism evidence="2 3">
    <name type="scientific">Nitrosomonas stercoris</name>
    <dbReference type="NCBI Taxonomy" id="1444684"/>
    <lineage>
        <taxon>Bacteria</taxon>
        <taxon>Pseudomonadati</taxon>
        <taxon>Pseudomonadota</taxon>
        <taxon>Betaproteobacteria</taxon>
        <taxon>Nitrosomonadales</taxon>
        <taxon>Nitrosomonadaceae</taxon>
        <taxon>Nitrosomonas</taxon>
    </lineage>
</organism>
<feature type="transmembrane region" description="Helical" evidence="1">
    <location>
        <begin position="33"/>
        <end position="50"/>
    </location>
</feature>
<feature type="transmembrane region" description="Helical" evidence="1">
    <location>
        <begin position="7"/>
        <end position="27"/>
    </location>
</feature>
<reference evidence="2 3" key="1">
    <citation type="submission" date="2019-06" db="EMBL/GenBank/DDBJ databases">
        <title>Nitrosomonas stercoris KYUHI-S whole genome shotgun sequence.</title>
        <authorList>
            <person name="Nakagawa T."/>
            <person name="Tsuchiya Y."/>
            <person name="Takahashi R."/>
        </authorList>
    </citation>
    <scope>NUCLEOTIDE SEQUENCE [LARGE SCALE GENOMIC DNA]</scope>
    <source>
        <strain evidence="2 3">KYUHI-S</strain>
    </source>
</reference>
<accession>A0A4Y1YL89</accession>